<gene>
    <name evidence="3" type="ORF">HS961_22480</name>
</gene>
<evidence type="ECO:0000313" key="3">
    <source>
        <dbReference type="EMBL" id="QMV75377.1"/>
    </source>
</evidence>
<dbReference type="AlphaFoldDB" id="A0A7G5EN02"/>
<dbReference type="EMBL" id="CP058554">
    <property type="protein sequence ID" value="QMV75377.1"/>
    <property type="molecule type" value="Genomic_DNA"/>
</dbReference>
<evidence type="ECO:0000256" key="2">
    <source>
        <dbReference type="SAM" id="Phobius"/>
    </source>
</evidence>
<keyword evidence="4" id="KW-1185">Reference proteome</keyword>
<name>A0A7G5EN02_9BURK</name>
<evidence type="ECO:0000313" key="4">
    <source>
        <dbReference type="Proteomes" id="UP000515240"/>
    </source>
</evidence>
<feature type="compositionally biased region" description="Low complexity" evidence="1">
    <location>
        <begin position="418"/>
        <end position="428"/>
    </location>
</feature>
<feature type="region of interest" description="Disordered" evidence="1">
    <location>
        <begin position="389"/>
        <end position="462"/>
    </location>
</feature>
<protein>
    <submittedName>
        <fullName evidence="3">PilN domain-containing protein</fullName>
    </submittedName>
</protein>
<reference evidence="3 4" key="1">
    <citation type="journal article" date="2020" name="G3 (Bethesda)">
        <title>CeMbio - The Caenorhabditis elegans Microbiome Resource.</title>
        <authorList>
            <person name="Dirksen P."/>
            <person name="Assie A."/>
            <person name="Zimmermann J."/>
            <person name="Zhang F."/>
            <person name="Tietje A.M."/>
            <person name="Marsh S.A."/>
            <person name="Felix M.A."/>
            <person name="Shapira M."/>
            <person name="Kaleta C."/>
            <person name="Schulenburg H."/>
            <person name="Samuel B."/>
        </authorList>
    </citation>
    <scope>NUCLEOTIDE SEQUENCE [LARGE SCALE GENOMIC DNA]</scope>
    <source>
        <strain evidence="3 4">BIGb0172</strain>
    </source>
</reference>
<keyword evidence="2" id="KW-0472">Membrane</keyword>
<keyword evidence="2" id="KW-0812">Transmembrane</keyword>
<feature type="transmembrane region" description="Helical" evidence="2">
    <location>
        <begin position="200"/>
        <end position="219"/>
    </location>
</feature>
<proteinExistence type="predicted"/>
<keyword evidence="2" id="KW-1133">Transmembrane helix</keyword>
<dbReference type="InterPro" id="IPR007813">
    <property type="entry name" value="PilN"/>
</dbReference>
<dbReference type="RefSeq" id="WP_182325632.1">
    <property type="nucleotide sequence ID" value="NZ_CP058554.1"/>
</dbReference>
<dbReference type="KEGG" id="cpis:HS961_22480"/>
<evidence type="ECO:0000256" key="1">
    <source>
        <dbReference type="SAM" id="MobiDB-lite"/>
    </source>
</evidence>
<dbReference type="Pfam" id="PF05137">
    <property type="entry name" value="PilN"/>
    <property type="match status" value="1"/>
</dbReference>
<accession>A0A7G5EN02</accession>
<dbReference type="Proteomes" id="UP000515240">
    <property type="component" value="Chromosome"/>
</dbReference>
<sequence length="462" mass="48821">MAISTESRFFGLDLNQLKADILKTWRRAPQWPPLSWLRPEQMLRLVPAEGAPTVVWESGELVAKPGREPVFWAVELPEHMVLRKTVALPALDPQDCASAAELEVQAISPFAADDLLWGFTELSRSSKGVKLLVVLASRTQTEPYLQAQVAQQLHLQTLKAQSKAESLEQPEVWVFAPDRHPVVFQGFGEQARFAWGRKRLWWNVSGVALAVLLLAAIAATPTAQLRMRAIEAVHAYEGMAAKTKDVVAKRETLMQSADKVGGLAELLGERIDGVQVLSMLTHVLPDDTALQSVRIQSSKVTISGLTENASALMQKLSNQDGVKDVRAPSAATRIGAGNKESFTIELGLDAKVFGPKTVQEVEAAVKTQVAEQSNASIDAAAGTLLPATQGTAPAAAPPQPPAPSSANAVAPASPPPANTAAAATAPGQAPRPPSKATLGGSAPRATLGGSVTPPPDAGGKKP</sequence>
<organism evidence="3 4">
    <name type="scientific">Comamonas piscis</name>
    <dbReference type="NCBI Taxonomy" id="1562974"/>
    <lineage>
        <taxon>Bacteria</taxon>
        <taxon>Pseudomonadati</taxon>
        <taxon>Pseudomonadota</taxon>
        <taxon>Betaproteobacteria</taxon>
        <taxon>Burkholderiales</taxon>
        <taxon>Comamonadaceae</taxon>
        <taxon>Comamonas</taxon>
    </lineage>
</organism>